<reference evidence="1" key="1">
    <citation type="submission" date="2024-04" db="EMBL/GenBank/DDBJ databases">
        <authorList>
            <consortium name="Molecular Ecology Group"/>
        </authorList>
    </citation>
    <scope>NUCLEOTIDE SEQUENCE</scope>
</reference>
<dbReference type="Proteomes" id="UP001497644">
    <property type="component" value="Chromosome 9"/>
</dbReference>
<name>A0AAV2PB20_9HYME</name>
<protein>
    <submittedName>
        <fullName evidence="1">Uncharacterized protein</fullName>
    </submittedName>
</protein>
<evidence type="ECO:0000313" key="1">
    <source>
        <dbReference type="EMBL" id="CAL1688946.1"/>
    </source>
</evidence>
<dbReference type="EMBL" id="OZ034832">
    <property type="protein sequence ID" value="CAL1688946.1"/>
    <property type="molecule type" value="Genomic_DNA"/>
</dbReference>
<organism evidence="1 2">
    <name type="scientific">Lasius platythorax</name>
    <dbReference type="NCBI Taxonomy" id="488582"/>
    <lineage>
        <taxon>Eukaryota</taxon>
        <taxon>Metazoa</taxon>
        <taxon>Ecdysozoa</taxon>
        <taxon>Arthropoda</taxon>
        <taxon>Hexapoda</taxon>
        <taxon>Insecta</taxon>
        <taxon>Pterygota</taxon>
        <taxon>Neoptera</taxon>
        <taxon>Endopterygota</taxon>
        <taxon>Hymenoptera</taxon>
        <taxon>Apocrita</taxon>
        <taxon>Aculeata</taxon>
        <taxon>Formicoidea</taxon>
        <taxon>Formicidae</taxon>
        <taxon>Formicinae</taxon>
        <taxon>Lasius</taxon>
        <taxon>Lasius</taxon>
    </lineage>
</organism>
<keyword evidence="2" id="KW-1185">Reference proteome</keyword>
<proteinExistence type="predicted"/>
<dbReference type="AlphaFoldDB" id="A0AAV2PB20"/>
<evidence type="ECO:0000313" key="2">
    <source>
        <dbReference type="Proteomes" id="UP001497644"/>
    </source>
</evidence>
<accession>A0AAV2PB20</accession>
<gene>
    <name evidence="1" type="ORF">LPLAT_LOCUS13964</name>
</gene>
<sequence length="95" mass="10728">MRFRILQFPPLSSRLVSASPTSVLETYTYLRATVNVDLESWSERIDNSLDPVLSCSTASDANNDISNADVRHAFLSPHVPVFKISKLIRARFVYL</sequence>